<dbReference type="InterPro" id="IPR045107">
    <property type="entry name" value="SAC3/GANP/THP3"/>
</dbReference>
<feature type="compositionally biased region" description="Basic and acidic residues" evidence="1">
    <location>
        <begin position="128"/>
        <end position="150"/>
    </location>
</feature>
<accession>A0AAW2R982</accession>
<dbReference type="GO" id="GO:0070390">
    <property type="term" value="C:transcription export complex 2"/>
    <property type="evidence" value="ECO:0007669"/>
    <property type="project" value="TreeGrafter"/>
</dbReference>
<reference evidence="3" key="2">
    <citation type="journal article" date="2024" name="Plant">
        <title>Genomic evolution and insights into agronomic trait innovations of Sesamum species.</title>
        <authorList>
            <person name="Miao H."/>
            <person name="Wang L."/>
            <person name="Qu L."/>
            <person name="Liu H."/>
            <person name="Sun Y."/>
            <person name="Le M."/>
            <person name="Wang Q."/>
            <person name="Wei S."/>
            <person name="Zheng Y."/>
            <person name="Lin W."/>
            <person name="Duan Y."/>
            <person name="Cao H."/>
            <person name="Xiong S."/>
            <person name="Wang X."/>
            <person name="Wei L."/>
            <person name="Li C."/>
            <person name="Ma Q."/>
            <person name="Ju M."/>
            <person name="Zhao R."/>
            <person name="Li G."/>
            <person name="Mu C."/>
            <person name="Tian Q."/>
            <person name="Mei H."/>
            <person name="Zhang T."/>
            <person name="Gao T."/>
            <person name="Zhang H."/>
        </authorList>
    </citation>
    <scope>NUCLEOTIDE SEQUENCE</scope>
    <source>
        <strain evidence="3">KEN8</strain>
    </source>
</reference>
<dbReference type="InterPro" id="IPR005062">
    <property type="entry name" value="SAC3/GANP/THP3_conserved"/>
</dbReference>
<dbReference type="PROSITE" id="PS50250">
    <property type="entry name" value="PCI"/>
    <property type="match status" value="1"/>
</dbReference>
<feature type="region of interest" description="Disordered" evidence="1">
    <location>
        <begin position="491"/>
        <end position="510"/>
    </location>
</feature>
<feature type="region of interest" description="Disordered" evidence="1">
    <location>
        <begin position="1218"/>
        <end position="1242"/>
    </location>
</feature>
<proteinExistence type="predicted"/>
<dbReference type="Gene3D" id="1.25.40.990">
    <property type="match status" value="1"/>
</dbReference>
<feature type="region of interest" description="Disordered" evidence="1">
    <location>
        <begin position="103"/>
        <end position="150"/>
    </location>
</feature>
<gene>
    <name evidence="3" type="ORF">Scaly_0767400</name>
</gene>
<reference evidence="3" key="1">
    <citation type="submission" date="2020-06" db="EMBL/GenBank/DDBJ databases">
        <authorList>
            <person name="Li T."/>
            <person name="Hu X."/>
            <person name="Zhang T."/>
            <person name="Song X."/>
            <person name="Zhang H."/>
            <person name="Dai N."/>
            <person name="Sheng W."/>
            <person name="Hou X."/>
            <person name="Wei L."/>
        </authorList>
    </citation>
    <scope>NUCLEOTIDE SEQUENCE</scope>
    <source>
        <strain evidence="3">KEN8</strain>
        <tissue evidence="3">Leaf</tissue>
    </source>
</reference>
<organism evidence="3">
    <name type="scientific">Sesamum calycinum</name>
    <dbReference type="NCBI Taxonomy" id="2727403"/>
    <lineage>
        <taxon>Eukaryota</taxon>
        <taxon>Viridiplantae</taxon>
        <taxon>Streptophyta</taxon>
        <taxon>Embryophyta</taxon>
        <taxon>Tracheophyta</taxon>
        <taxon>Spermatophyta</taxon>
        <taxon>Magnoliopsida</taxon>
        <taxon>eudicotyledons</taxon>
        <taxon>Gunneridae</taxon>
        <taxon>Pentapetalae</taxon>
        <taxon>asterids</taxon>
        <taxon>lamiids</taxon>
        <taxon>Lamiales</taxon>
        <taxon>Pedaliaceae</taxon>
        <taxon>Sesamum</taxon>
    </lineage>
</organism>
<evidence type="ECO:0000256" key="1">
    <source>
        <dbReference type="SAM" id="MobiDB-lite"/>
    </source>
</evidence>
<dbReference type="PANTHER" id="PTHR12436">
    <property type="entry name" value="80 KDA MCM3-ASSOCIATED PROTEIN"/>
    <property type="match status" value="1"/>
</dbReference>
<sequence length="1275" mass="143631">SNEPTLRWGEIRASSFKDSGAQTYQRPPVIMPLAASNETPKNSRSVIESPIDLPKSYMAPYRARSPPLVLQNNGYVGGKQLQSTDVHQEIQAKAKRLARFKDELSQPVQSHPTLKNQRPPAKRQHQSALEKQKSLRAERERKGDLDQYERLDGDRNLTSEYLAVKKYNRTAEREAELIRPMPVLRKTMDYLLNLLDEPYNFLDCITSCGIECGPFIRLHIIAMHELCEYTKGEGFSEGFDAHLNIEQMNKTSVELFQLYDDHRKKGITVPSEREFRGYYALLKLDKHPGYKVEPAELSLDLAKMTPEMRQTPEVLFARDVARACRTGNFIAFFRLARKASYLQACLMHAHFSKLRTQALASLHSGLQINQGIPITHVAKWLGMEEEDIGNLLEYYGFSVKDFEEPYMVKDNAFINVDNDFPVKRSKLVDRKRSSMIVNDVSFPSLTELSAAEEVKEFLLRKGPEPVSTPSQPVVPVSTSEFHDEQMHDLGTILSPKGSMQKKSSDPMTPDEKMDVHDISVASVSPLVLDFTNSAYDRQQIRVESPRKPKYDPVFRNSFGRAIKHDSEATAPLTSETAEEQRYPVLPLDSVVHTPIPHSMFMEDLENEDLTGFLEEDKSDEATANCYAREIAEAKLKLILRIWKRRTAKKRELREHKQVAANAAFSLLSLGPPIWQCEAQAGNYGTFDIDHVMSERHEIQERSWSVLNPLDVVAAKLAEKNPDAKCLCWKMILCSQEEAMHGDSRELQTEASMSAAGSWLHSKLMPASNDGDRNLLVSSQGLAIWRSWIPGQSGADLTCCLSVIKSSTNEDLDKAMIGVSAVLFLLSEHISLELQRKWLHDLVMLLPSGARLPLLILSGSGKDESFPSTVAKDLGLHGIDKSRVSTFYITFLKDKDTKELDGFFSDEHLREGLEWLASESPPQVAVTKTTTRELVLSHLNSTLEVFDELNTHRLGPNDCVSAFNEALGRSMEEVAAAAHANPTGWPCPEIDLLEESSDECRATAWYLPTVGWSAASRTEVLMSAMSNSKLPTLEDDLSWLAGGLNISDDIENQKSRLESCLINYLTEASQMMGVTLAQKEASIMLQKCTRLQLQNMTYYIMPNWVSIFRRIFNWRLMNLNTGEVSSTYVLARQHYSSAPSSEGLDNSEVEITTFLPPYIVHPSFDELVEVGYHIQEFRPNFTEYEAFQLYSPMAPDDADVATSNGNVILMANQEQSAQDSILSSDDLPTAEENDDVGQLRHNTKATATKQADTLSKLLEKCNIVQNQIDKKLSIYF</sequence>
<dbReference type="GO" id="GO:0006406">
    <property type="term" value="P:mRNA export from nucleus"/>
    <property type="evidence" value="ECO:0007669"/>
    <property type="project" value="TreeGrafter"/>
</dbReference>
<dbReference type="EMBL" id="JACGWM010000004">
    <property type="protein sequence ID" value="KAL0376498.1"/>
    <property type="molecule type" value="Genomic_DNA"/>
</dbReference>
<dbReference type="PANTHER" id="PTHR12436:SF17">
    <property type="entry name" value="SAC3 FAMILY PROTEIN B"/>
    <property type="match status" value="1"/>
</dbReference>
<dbReference type="GO" id="GO:0005737">
    <property type="term" value="C:cytoplasm"/>
    <property type="evidence" value="ECO:0007669"/>
    <property type="project" value="TreeGrafter"/>
</dbReference>
<feature type="compositionally biased region" description="Polar residues" evidence="1">
    <location>
        <begin position="106"/>
        <end position="116"/>
    </location>
</feature>
<feature type="non-terminal residue" evidence="3">
    <location>
        <position position="1"/>
    </location>
</feature>
<evidence type="ECO:0000313" key="3">
    <source>
        <dbReference type="EMBL" id="KAL0376498.1"/>
    </source>
</evidence>
<comment type="caution">
    <text evidence="3">The sequence shown here is derived from an EMBL/GenBank/DDBJ whole genome shotgun (WGS) entry which is preliminary data.</text>
</comment>
<protein>
    <submittedName>
        <fullName evidence="3">SAC3 family protein B</fullName>
    </submittedName>
</protein>
<feature type="domain" description="PCI" evidence="2">
    <location>
        <begin position="244"/>
        <end position="421"/>
    </location>
</feature>
<name>A0AAW2R982_9LAMI</name>
<evidence type="ECO:0000259" key="2">
    <source>
        <dbReference type="PROSITE" id="PS50250"/>
    </source>
</evidence>
<dbReference type="InterPro" id="IPR000717">
    <property type="entry name" value="PCI_dom"/>
</dbReference>
<dbReference type="Pfam" id="PF03399">
    <property type="entry name" value="SAC3_GANP"/>
    <property type="match status" value="2"/>
</dbReference>
<dbReference type="AlphaFoldDB" id="A0AAW2R982"/>